<sequence length="223" mass="23517">MDEQQRLLERLPDYLTGHVTGEDAERIAALLASDPAWQAQAAMLDDVRGAVAAQIAAMDSDTGLDELHRRIAAAPAVEAPTAAPPQPQRPASPSRSAWWQRLFDLRLMPQFTPAIVASLVAVCAVQGWMLGHAPDTDVAWRDAPLNVAAPAANVQVRFAADASLAQVEAALLQAHARIVSGPQGGQRYLLQAEDAAAALAQLRTNVVVAEASVIPLAPAAPQP</sequence>
<evidence type="ECO:0000313" key="2">
    <source>
        <dbReference type="Proteomes" id="UP000503117"/>
    </source>
</evidence>
<protein>
    <recommendedName>
        <fullName evidence="3">Anti-sigma factor</fullName>
    </recommendedName>
</protein>
<accession>A0ABX6M7T7</accession>
<keyword evidence="2" id="KW-1185">Reference proteome</keyword>
<reference evidence="1 2" key="1">
    <citation type="submission" date="2020-04" db="EMBL/GenBank/DDBJ databases">
        <title>Genome sequencing of novel species.</title>
        <authorList>
            <person name="Heo J."/>
            <person name="Kim S.-J."/>
            <person name="Kim J.-S."/>
            <person name="Hong S.-B."/>
            <person name="Kwon S.-W."/>
        </authorList>
    </citation>
    <scope>NUCLEOTIDE SEQUENCE [LARGE SCALE GENOMIC DNA]</scope>
    <source>
        <strain evidence="1 2">AF9R3</strain>
    </source>
</reference>
<dbReference type="Proteomes" id="UP000503117">
    <property type="component" value="Chromosome"/>
</dbReference>
<dbReference type="EMBL" id="CP051684">
    <property type="protein sequence ID" value="QJD90368.1"/>
    <property type="molecule type" value="Genomic_DNA"/>
</dbReference>
<evidence type="ECO:0008006" key="3">
    <source>
        <dbReference type="Google" id="ProtNLM"/>
    </source>
</evidence>
<organism evidence="1 2">
    <name type="scientific">Duganella dendranthematis</name>
    <dbReference type="NCBI Taxonomy" id="2728021"/>
    <lineage>
        <taxon>Bacteria</taxon>
        <taxon>Pseudomonadati</taxon>
        <taxon>Pseudomonadota</taxon>
        <taxon>Betaproteobacteria</taxon>
        <taxon>Burkholderiales</taxon>
        <taxon>Oxalobacteraceae</taxon>
        <taxon>Telluria group</taxon>
        <taxon>Duganella</taxon>
    </lineage>
</organism>
<gene>
    <name evidence="1" type="ORF">HH213_09905</name>
</gene>
<name>A0ABX6M7T7_9BURK</name>
<evidence type="ECO:0000313" key="1">
    <source>
        <dbReference type="EMBL" id="QJD90368.1"/>
    </source>
</evidence>
<dbReference type="RefSeq" id="WP_169112146.1">
    <property type="nucleotide sequence ID" value="NZ_CP051684.1"/>
</dbReference>
<proteinExistence type="predicted"/>